<dbReference type="AlphaFoldDB" id="A0A2K9NSJ6"/>
<name>A0A2K9NSJ6_BACTC</name>
<dbReference type="OrthoDB" id="7478530at2"/>
<dbReference type="Gene3D" id="1.20.120.160">
    <property type="entry name" value="HPT domain"/>
    <property type="match status" value="1"/>
</dbReference>
<accession>A0A2K9NSJ6</accession>
<reference evidence="1 2" key="1">
    <citation type="submission" date="2018-01" db="EMBL/GenBank/DDBJ databases">
        <title>Complete genome sequence of Bacteriovorax stolpii DSM12778.</title>
        <authorList>
            <person name="Tang B."/>
            <person name="Chang J."/>
        </authorList>
    </citation>
    <scope>NUCLEOTIDE SEQUENCE [LARGE SCALE GENOMIC DNA]</scope>
    <source>
        <strain evidence="1 2">DSM 12778</strain>
    </source>
</reference>
<dbReference type="SUPFAM" id="SSF47226">
    <property type="entry name" value="Histidine-containing phosphotransfer domain, HPT domain"/>
    <property type="match status" value="1"/>
</dbReference>
<evidence type="ECO:0000313" key="2">
    <source>
        <dbReference type="Proteomes" id="UP000235584"/>
    </source>
</evidence>
<organism evidence="1 2">
    <name type="scientific">Bacteriovorax stolpii</name>
    <name type="common">Bdellovibrio stolpii</name>
    <dbReference type="NCBI Taxonomy" id="960"/>
    <lineage>
        <taxon>Bacteria</taxon>
        <taxon>Pseudomonadati</taxon>
        <taxon>Bdellovibrionota</taxon>
        <taxon>Bacteriovoracia</taxon>
        <taxon>Bacteriovoracales</taxon>
        <taxon>Bacteriovoracaceae</taxon>
        <taxon>Bacteriovorax</taxon>
    </lineage>
</organism>
<dbReference type="InterPro" id="IPR036641">
    <property type="entry name" value="HPT_dom_sf"/>
</dbReference>
<dbReference type="KEGG" id="bsto:C0V70_10305"/>
<dbReference type="RefSeq" id="WP_102243781.1">
    <property type="nucleotide sequence ID" value="NZ_CP025704.1"/>
</dbReference>
<dbReference type="GO" id="GO:0000160">
    <property type="term" value="P:phosphorelay signal transduction system"/>
    <property type="evidence" value="ECO:0007669"/>
    <property type="project" value="InterPro"/>
</dbReference>
<dbReference type="Proteomes" id="UP000235584">
    <property type="component" value="Chromosome"/>
</dbReference>
<keyword evidence="2" id="KW-1185">Reference proteome</keyword>
<proteinExistence type="predicted"/>
<sequence>MEYKSFNWALLIEQFEGDEEILQDMIVNFQKSSPALLETLRSAVKEQDAAKLSLSAHTFKGVFRNFFSEEGSNIAYELEMSGKKSNFENTHSLLKALESQLTLLLEETLVLKKSLDKVP</sequence>
<gene>
    <name evidence="1" type="ORF">C0V70_10305</name>
</gene>
<protein>
    <submittedName>
        <fullName evidence="1">Uncharacterized protein</fullName>
    </submittedName>
</protein>
<dbReference type="InterPro" id="IPR008207">
    <property type="entry name" value="Sig_transdc_His_kin_Hpt_dom"/>
</dbReference>
<dbReference type="Pfam" id="PF01627">
    <property type="entry name" value="Hpt"/>
    <property type="match status" value="1"/>
</dbReference>
<dbReference type="PROSITE" id="PS50894">
    <property type="entry name" value="HPT"/>
    <property type="match status" value="1"/>
</dbReference>
<dbReference type="GO" id="GO:0004672">
    <property type="term" value="F:protein kinase activity"/>
    <property type="evidence" value="ECO:0007669"/>
    <property type="project" value="UniProtKB-ARBA"/>
</dbReference>
<dbReference type="EMBL" id="CP025704">
    <property type="protein sequence ID" value="AUN98490.1"/>
    <property type="molecule type" value="Genomic_DNA"/>
</dbReference>
<evidence type="ECO:0000313" key="1">
    <source>
        <dbReference type="EMBL" id="AUN98490.1"/>
    </source>
</evidence>